<dbReference type="Gene3D" id="1.20.1250.20">
    <property type="entry name" value="MFS general substrate transporter like domains"/>
    <property type="match status" value="1"/>
</dbReference>
<dbReference type="EMBL" id="MWQN01000001">
    <property type="protein sequence ID" value="OPC83855.1"/>
    <property type="molecule type" value="Genomic_DNA"/>
</dbReference>
<keyword evidence="2" id="KW-0813">Transport</keyword>
<dbReference type="Pfam" id="PF07690">
    <property type="entry name" value="MFS_1"/>
    <property type="match status" value="1"/>
</dbReference>
<feature type="transmembrane region" description="Helical" evidence="9">
    <location>
        <begin position="106"/>
        <end position="125"/>
    </location>
</feature>
<sequence length="553" mass="56145">MTGTASTRTTTSSTPTPDAAAASTPTGVPEPAGHPRRWAALLVLCSTLVAVTLDNSVLNTALPSLAKGLDASTADLQWITDAYTLVFAALLLLAGSLGARFGARRALLGGLVLFGGGSAVAAVSTTAGELIAWRAVMGLGAAFVMPATLAIIIRMFPPVERPKAFAVWSASAGVGVLIGPVTGGALLMHFSWSSAFWINVPLVLAALVGILRIVPTIPRQGTARLDLPAAVLSVIGLGILVDAIIEAPERGWTDAVTLVELAVFVVVAAAFVGWELRRDEPMVQVRLFANRGFVLAAGTLAITFFALFGTLFVLSQYFQLVHGYSTLKAGLGAMPFAAAMAAMSGLSPIVTARLGIRGTLTTGLGAIALGLGVMGLTTTTDTPFVALAGEMMLVGAGMGMMMAPASMEITASVPVRFSAMAGALNSVVRELGGVLGIAVVGTLVSSHYRSEMGDQHLTGPAAVAGHDLPSAHVVAERLSPDAAGRLTSAADHAFTTAMDNGALVAAAVAALGVLLVGFGLPRRAAQGTSPAGESAEPVDAPAEPVDTQAVQTV</sequence>
<keyword evidence="5 9" id="KW-1133">Transmembrane helix</keyword>
<feature type="transmembrane region" description="Helical" evidence="9">
    <location>
        <begin position="293"/>
        <end position="318"/>
    </location>
</feature>
<accession>A0A1T3P4I6</accession>
<evidence type="ECO:0000256" key="8">
    <source>
        <dbReference type="SAM" id="MobiDB-lite"/>
    </source>
</evidence>
<dbReference type="CDD" id="cd17321">
    <property type="entry name" value="MFS_MMR_MDR_like"/>
    <property type="match status" value="1"/>
</dbReference>
<dbReference type="OrthoDB" id="9781469at2"/>
<keyword evidence="4 9" id="KW-0812">Transmembrane</keyword>
<keyword evidence="7" id="KW-0046">Antibiotic resistance</keyword>
<dbReference type="STRING" id="159449.B4N89_25575"/>
<dbReference type="InterPro" id="IPR020846">
    <property type="entry name" value="MFS_dom"/>
</dbReference>
<keyword evidence="3" id="KW-1003">Cell membrane</keyword>
<feature type="region of interest" description="Disordered" evidence="8">
    <location>
        <begin position="525"/>
        <end position="553"/>
    </location>
</feature>
<comment type="subcellular location">
    <subcellularLocation>
        <location evidence="1">Cell membrane</location>
        <topology evidence="1">Multi-pass membrane protein</topology>
    </subcellularLocation>
</comment>
<dbReference type="GO" id="GO:0046677">
    <property type="term" value="P:response to antibiotic"/>
    <property type="evidence" value="ECO:0007669"/>
    <property type="project" value="UniProtKB-KW"/>
</dbReference>
<dbReference type="PANTHER" id="PTHR42718">
    <property type="entry name" value="MAJOR FACILITATOR SUPERFAMILY MULTIDRUG TRANSPORTER MFSC"/>
    <property type="match status" value="1"/>
</dbReference>
<evidence type="ECO:0000256" key="2">
    <source>
        <dbReference type="ARBA" id="ARBA00022448"/>
    </source>
</evidence>
<feature type="transmembrane region" description="Helical" evidence="9">
    <location>
        <begin position="358"/>
        <end position="378"/>
    </location>
</feature>
<dbReference type="InterPro" id="IPR011701">
    <property type="entry name" value="MFS"/>
</dbReference>
<dbReference type="SUPFAM" id="SSF103473">
    <property type="entry name" value="MFS general substrate transporter"/>
    <property type="match status" value="1"/>
</dbReference>
<feature type="transmembrane region" description="Helical" evidence="9">
    <location>
        <begin position="427"/>
        <end position="448"/>
    </location>
</feature>
<evidence type="ECO:0000256" key="4">
    <source>
        <dbReference type="ARBA" id="ARBA00022692"/>
    </source>
</evidence>
<feature type="transmembrane region" description="Helical" evidence="9">
    <location>
        <begin position="384"/>
        <end position="406"/>
    </location>
</feature>
<dbReference type="Gene3D" id="1.20.1720.10">
    <property type="entry name" value="Multidrug resistance protein D"/>
    <property type="match status" value="1"/>
</dbReference>
<gene>
    <name evidence="11" type="ORF">B4N89_25575</name>
</gene>
<evidence type="ECO:0000313" key="11">
    <source>
        <dbReference type="EMBL" id="OPC83855.1"/>
    </source>
</evidence>
<proteinExistence type="predicted"/>
<feature type="domain" description="Major facilitator superfamily (MFS) profile" evidence="10">
    <location>
        <begin position="40"/>
        <end position="524"/>
    </location>
</feature>
<dbReference type="AlphaFoldDB" id="A0A1T3P4I6"/>
<feature type="transmembrane region" description="Helical" evidence="9">
    <location>
        <begin position="227"/>
        <end position="245"/>
    </location>
</feature>
<dbReference type="RefSeq" id="WP_078978153.1">
    <property type="nucleotide sequence ID" value="NZ_MWQN01000001.1"/>
</dbReference>
<keyword evidence="12" id="KW-1185">Reference proteome</keyword>
<feature type="transmembrane region" description="Helical" evidence="9">
    <location>
        <begin position="38"/>
        <end position="58"/>
    </location>
</feature>
<evidence type="ECO:0000256" key="1">
    <source>
        <dbReference type="ARBA" id="ARBA00004651"/>
    </source>
</evidence>
<feature type="transmembrane region" description="Helical" evidence="9">
    <location>
        <begin position="330"/>
        <end position="351"/>
    </location>
</feature>
<evidence type="ECO:0000256" key="5">
    <source>
        <dbReference type="ARBA" id="ARBA00022989"/>
    </source>
</evidence>
<dbReference type="Proteomes" id="UP000190037">
    <property type="component" value="Unassembled WGS sequence"/>
</dbReference>
<dbReference type="GO" id="GO:0022857">
    <property type="term" value="F:transmembrane transporter activity"/>
    <property type="evidence" value="ECO:0007669"/>
    <property type="project" value="InterPro"/>
</dbReference>
<feature type="transmembrane region" description="Helical" evidence="9">
    <location>
        <begin position="78"/>
        <end position="99"/>
    </location>
</feature>
<comment type="caution">
    <text evidence="11">The sequence shown here is derived from an EMBL/GenBank/DDBJ whole genome shotgun (WGS) entry which is preliminary data.</text>
</comment>
<dbReference type="InterPro" id="IPR036259">
    <property type="entry name" value="MFS_trans_sf"/>
</dbReference>
<dbReference type="PROSITE" id="PS50850">
    <property type="entry name" value="MFS"/>
    <property type="match status" value="1"/>
</dbReference>
<dbReference type="InterPro" id="IPR004638">
    <property type="entry name" value="EmrB-like"/>
</dbReference>
<dbReference type="PRINTS" id="PR01036">
    <property type="entry name" value="TCRTETB"/>
</dbReference>
<feature type="transmembrane region" description="Helical" evidence="9">
    <location>
        <begin position="131"/>
        <end position="153"/>
    </location>
</feature>
<dbReference type="GO" id="GO:0005886">
    <property type="term" value="C:plasma membrane"/>
    <property type="evidence" value="ECO:0007669"/>
    <property type="project" value="UniProtKB-SubCell"/>
</dbReference>
<evidence type="ECO:0000256" key="3">
    <source>
        <dbReference type="ARBA" id="ARBA00022475"/>
    </source>
</evidence>
<evidence type="ECO:0000313" key="12">
    <source>
        <dbReference type="Proteomes" id="UP000190037"/>
    </source>
</evidence>
<dbReference type="PANTHER" id="PTHR42718:SF42">
    <property type="entry name" value="EXPORT PROTEIN"/>
    <property type="match status" value="1"/>
</dbReference>
<feature type="region of interest" description="Disordered" evidence="8">
    <location>
        <begin position="1"/>
        <end position="31"/>
    </location>
</feature>
<feature type="transmembrane region" description="Helical" evidence="9">
    <location>
        <begin position="165"/>
        <end position="190"/>
    </location>
</feature>
<organism evidence="11 12">
    <name type="scientific">Embleya scabrispora</name>
    <dbReference type="NCBI Taxonomy" id="159449"/>
    <lineage>
        <taxon>Bacteria</taxon>
        <taxon>Bacillati</taxon>
        <taxon>Actinomycetota</taxon>
        <taxon>Actinomycetes</taxon>
        <taxon>Kitasatosporales</taxon>
        <taxon>Streptomycetaceae</taxon>
        <taxon>Embleya</taxon>
    </lineage>
</organism>
<feature type="transmembrane region" description="Helical" evidence="9">
    <location>
        <begin position="196"/>
        <end position="215"/>
    </location>
</feature>
<dbReference type="NCBIfam" id="TIGR00711">
    <property type="entry name" value="efflux_EmrB"/>
    <property type="match status" value="1"/>
</dbReference>
<evidence type="ECO:0000256" key="9">
    <source>
        <dbReference type="SAM" id="Phobius"/>
    </source>
</evidence>
<evidence type="ECO:0000256" key="6">
    <source>
        <dbReference type="ARBA" id="ARBA00023136"/>
    </source>
</evidence>
<protein>
    <submittedName>
        <fullName evidence="11">MFS transporter</fullName>
    </submittedName>
</protein>
<feature type="transmembrane region" description="Helical" evidence="9">
    <location>
        <begin position="251"/>
        <end position="272"/>
    </location>
</feature>
<feature type="compositionally biased region" description="Low complexity" evidence="8">
    <location>
        <begin position="1"/>
        <end position="26"/>
    </location>
</feature>
<reference evidence="11 12" key="1">
    <citation type="submission" date="2017-03" db="EMBL/GenBank/DDBJ databases">
        <title>Draft genome sequence of Streptomyces scabrisporus NF3, endophyte isolated from Amphipterygium adstringens.</title>
        <authorList>
            <person name="Vazquez M."/>
            <person name="Ceapa C.D."/>
            <person name="Rodriguez Luna D."/>
            <person name="Sanchez Esquivel S."/>
        </authorList>
    </citation>
    <scope>NUCLEOTIDE SEQUENCE [LARGE SCALE GENOMIC DNA]</scope>
    <source>
        <strain evidence="11 12">NF3</strain>
    </source>
</reference>
<evidence type="ECO:0000256" key="7">
    <source>
        <dbReference type="ARBA" id="ARBA00023251"/>
    </source>
</evidence>
<feature type="transmembrane region" description="Helical" evidence="9">
    <location>
        <begin position="501"/>
        <end position="520"/>
    </location>
</feature>
<evidence type="ECO:0000259" key="10">
    <source>
        <dbReference type="PROSITE" id="PS50850"/>
    </source>
</evidence>
<keyword evidence="6 9" id="KW-0472">Membrane</keyword>
<name>A0A1T3P4I6_9ACTN</name>